<comment type="similarity">
    <text evidence="1">Belongs to the DnaB/DnaD family.</text>
</comment>
<evidence type="ECO:0000256" key="1">
    <source>
        <dbReference type="ARBA" id="ARBA00093462"/>
    </source>
</evidence>
<dbReference type="InterPro" id="IPR006343">
    <property type="entry name" value="DnaB/C_C"/>
</dbReference>
<dbReference type="AlphaFoldDB" id="A0A514Z914"/>
<sequence>MNKNFVKRFGEAIKRTIKRQREYGYAQDILKSWNNKGIKTLKQAKTEEVSFNNKLQKNYAQTQSKPVKNVPDWTDEGKLIRAGVDTTGMAQNERYKLAREMGLN</sequence>
<dbReference type="OrthoDB" id="3199595at2"/>
<dbReference type="EMBL" id="CP041356">
    <property type="protein sequence ID" value="QDK71068.1"/>
    <property type="molecule type" value="Genomic_DNA"/>
</dbReference>
<protein>
    <submittedName>
        <fullName evidence="3">DnaD domain protein</fullName>
    </submittedName>
</protein>
<proteinExistence type="inferred from homology"/>
<reference evidence="3 4" key="1">
    <citation type="submission" date="2019-07" db="EMBL/GenBank/DDBJ databases">
        <title>Genome sequencing of KACC 19320.</title>
        <authorList>
            <person name="Heo J."/>
            <person name="Kim S.-J."/>
            <person name="Kim J.-S."/>
            <person name="Hong S.-B."/>
            <person name="Kwon S.-W."/>
        </authorList>
    </citation>
    <scope>NUCLEOTIDE SEQUENCE [LARGE SCALE GENOMIC DNA]</scope>
    <source>
        <strain evidence="3 4">KACC 19320</strain>
    </source>
</reference>
<feature type="domain" description="DnaB/C C-terminal" evidence="2">
    <location>
        <begin position="11"/>
        <end position="47"/>
    </location>
</feature>
<dbReference type="Proteomes" id="UP000315128">
    <property type="component" value="Chromosome"/>
</dbReference>
<gene>
    <name evidence="3" type="ORF">FLP15_07720</name>
</gene>
<dbReference type="Gene3D" id="1.10.10.630">
    <property type="entry name" value="DnaD domain-like"/>
    <property type="match status" value="1"/>
</dbReference>
<evidence type="ECO:0000259" key="2">
    <source>
        <dbReference type="Pfam" id="PF07261"/>
    </source>
</evidence>
<dbReference type="InterPro" id="IPR034829">
    <property type="entry name" value="DnaD-like_sf"/>
</dbReference>
<accession>A0A514Z914</accession>
<dbReference type="Pfam" id="PF07261">
    <property type="entry name" value="DnaB_2"/>
    <property type="match status" value="1"/>
</dbReference>
<name>A0A514Z914_9LACT</name>
<evidence type="ECO:0000313" key="4">
    <source>
        <dbReference type="Proteomes" id="UP000315128"/>
    </source>
</evidence>
<evidence type="ECO:0000313" key="3">
    <source>
        <dbReference type="EMBL" id="QDK71068.1"/>
    </source>
</evidence>
<dbReference type="NCBIfam" id="TIGR01446">
    <property type="entry name" value="DnaD_dom"/>
    <property type="match status" value="1"/>
</dbReference>
<keyword evidence="4" id="KW-1185">Reference proteome</keyword>
<dbReference type="KEGG" id="lack:FLP15_07720"/>
<organism evidence="3 4">
    <name type="scientific">Lactococcus protaetiae</name>
    <dbReference type="NCBI Taxonomy" id="2592653"/>
    <lineage>
        <taxon>Bacteria</taxon>
        <taxon>Bacillati</taxon>
        <taxon>Bacillota</taxon>
        <taxon>Bacilli</taxon>
        <taxon>Lactobacillales</taxon>
        <taxon>Streptococcaceae</taxon>
        <taxon>Lactococcus</taxon>
    </lineage>
</organism>